<name>A0A8S5MNX3_9CAUD</name>
<evidence type="ECO:0000313" key="1">
    <source>
        <dbReference type="EMBL" id="DAD83627.1"/>
    </source>
</evidence>
<reference evidence="1" key="1">
    <citation type="journal article" date="2021" name="Proc. Natl. Acad. Sci. U.S.A.">
        <title>A Catalog of Tens of Thousands of Viruses from Human Metagenomes Reveals Hidden Associations with Chronic Diseases.</title>
        <authorList>
            <person name="Tisza M.J."/>
            <person name="Buck C.B."/>
        </authorList>
    </citation>
    <scope>NUCLEOTIDE SEQUENCE</scope>
    <source>
        <strain evidence="1">Ct89Z21</strain>
    </source>
</reference>
<dbReference type="EMBL" id="BK014939">
    <property type="protein sequence ID" value="DAD83627.1"/>
    <property type="molecule type" value="Genomic_DNA"/>
</dbReference>
<organism evidence="1">
    <name type="scientific">Siphoviridae sp. ct89Z21</name>
    <dbReference type="NCBI Taxonomy" id="2826168"/>
    <lineage>
        <taxon>Viruses</taxon>
        <taxon>Duplodnaviria</taxon>
        <taxon>Heunggongvirae</taxon>
        <taxon>Uroviricota</taxon>
        <taxon>Caudoviricetes</taxon>
    </lineage>
</organism>
<sequence>MRRCWVFWRFSASKNFFTISGKLNAKYLREEYASLEDYADQDVYMLCKVVGMVRKDMVEIFDPLKDFIRLLRTMRRKMTANGKSVGLDKISIEGPVLKVEVIAIYK</sequence>
<proteinExistence type="predicted"/>
<accession>A0A8S5MNX3</accession>
<protein>
    <submittedName>
        <fullName evidence="1">Uncharacterized protein</fullName>
    </submittedName>
</protein>